<evidence type="ECO:0000313" key="7">
    <source>
        <dbReference type="Proteomes" id="UP000701801"/>
    </source>
</evidence>
<dbReference type="Proteomes" id="UP000701801">
    <property type="component" value="Unassembled WGS sequence"/>
</dbReference>
<gene>
    <name evidence="6" type="ORF">HYALB_00006773</name>
</gene>
<evidence type="ECO:0000259" key="5">
    <source>
        <dbReference type="PROSITE" id="PS50011"/>
    </source>
</evidence>
<dbReference type="InterPro" id="IPR000719">
    <property type="entry name" value="Prot_kinase_dom"/>
</dbReference>
<dbReference type="InterPro" id="IPR036770">
    <property type="entry name" value="Ankyrin_rpt-contain_sf"/>
</dbReference>
<dbReference type="PROSITE" id="PS50011">
    <property type="entry name" value="PROTEIN_KINASE_DOM"/>
    <property type="match status" value="1"/>
</dbReference>
<sequence>MASLEARNSDFNQETWDQLRKLCCKPSDPAGVISDEQFESIAACLRCLENHDASYRPRTYAILHMNRVDLLISFVVAGLLDNSLPYPDRKSLPPLMRGEHDACSLFLELQTHVTSAACHKEKGLNSKHMLVESGDNFLDTLGRLGKGGEAKVDRRDLNGGKRILKEFENELQILRKLDHTHLVKVFASYTDKKYLAILMKPIADQDLKRYLLDYGGKPLIGSERERFRTYYGCLTSAVAYLHENNIRHKDIKPNNIVLKRDEIYITDFGTAIEFDDDKSVTKGTVKARTVGVTFLEMTTVLRGQSLDDMQTFLTQHGTGENIKQAADGMFCNKCCHSDGSFESDTSSDCENSDFEKDDKTIRPAFISTPDSNNDNKPQTGHPSGEGLSTLEIAVDPVKGSSIPAADESLPGTETQRSNTHSPVALSTPPSTVQEDAAMVRVTSFIPPARMQLTGAFPEFASSESLSHCLLSEPVDARQGVERAIEFVNDQPIEFESSPDTIPELDTSLNVSSASLPAEHNQGSFKCYASPSCVLFEESTTLSRTRSDESLQIQQKTNALLSDVEAYGEDAPTHSRSRRFSLERRHGIVSYVASEFDIDKVRKWKSELDDLVNATYPPISPPILNDMTPETRHSLRSKTKRAKSEKSTTSFSNQKSRVDEPKAFLDPDHSEEIVEEMRSTSKLTKRPAVDLSSSPKIVLVSRPKTNPLKGWFSQARSPSEAYKPTAHTSENLYFLNSQTSSRKQKAHPTFKIKSASVYMKQVYNDAASSVATSVMSTNTRKSMKLYGLMLPLQDRSSNFLERYTKAGKADVVRMLLREGCTVKKPRPAPIFHTVRGASSRHTKCLRALIQHKVDTNVRARSTRKTPLIEAIEQEAWSGYVNVIFLLLAAGANPNAKDGAGDVALLKVLGAGQKPLEENRHAALALLLSTAYDTNMNVTPLGTGNNPLHLAIRRVDPWALGMLLEKDSTLIEAKNSEGLTPLSLACSAWTSTITPGQLEILDVLLEKKANVNVNITARAKTPLHTAVSLGLVDAVERLLKNGADPLKRTRDGETARDMAKERRKQHG</sequence>
<evidence type="ECO:0000256" key="3">
    <source>
        <dbReference type="PROSITE-ProRule" id="PRU00023"/>
    </source>
</evidence>
<dbReference type="PANTHER" id="PTHR24198">
    <property type="entry name" value="ANKYRIN REPEAT AND PROTEIN KINASE DOMAIN-CONTAINING PROTEIN"/>
    <property type="match status" value="1"/>
</dbReference>
<dbReference type="Gene3D" id="1.10.510.10">
    <property type="entry name" value="Transferase(Phosphotransferase) domain 1"/>
    <property type="match status" value="1"/>
</dbReference>
<feature type="region of interest" description="Disordered" evidence="4">
    <location>
        <begin position="1043"/>
        <end position="1065"/>
    </location>
</feature>
<name>A0A9N9QDS3_9HELO</name>
<dbReference type="PROSITE" id="PS50088">
    <property type="entry name" value="ANK_REPEAT"/>
    <property type="match status" value="1"/>
</dbReference>
<evidence type="ECO:0000313" key="6">
    <source>
        <dbReference type="EMBL" id="CAG8983807.1"/>
    </source>
</evidence>
<organism evidence="6 7">
    <name type="scientific">Hymenoscyphus albidus</name>
    <dbReference type="NCBI Taxonomy" id="595503"/>
    <lineage>
        <taxon>Eukaryota</taxon>
        <taxon>Fungi</taxon>
        <taxon>Dikarya</taxon>
        <taxon>Ascomycota</taxon>
        <taxon>Pezizomycotina</taxon>
        <taxon>Leotiomycetes</taxon>
        <taxon>Helotiales</taxon>
        <taxon>Helotiaceae</taxon>
        <taxon>Hymenoscyphus</taxon>
    </lineage>
</organism>
<feature type="domain" description="Protein kinase" evidence="5">
    <location>
        <begin position="138"/>
        <end position="470"/>
    </location>
</feature>
<dbReference type="Gene3D" id="1.25.40.20">
    <property type="entry name" value="Ankyrin repeat-containing domain"/>
    <property type="match status" value="2"/>
</dbReference>
<dbReference type="EMBL" id="CAJVRM010000740">
    <property type="protein sequence ID" value="CAG8983807.1"/>
    <property type="molecule type" value="Genomic_DNA"/>
</dbReference>
<comment type="caution">
    <text evidence="6">The sequence shown here is derived from an EMBL/GenBank/DDBJ whole genome shotgun (WGS) entry which is preliminary data.</text>
</comment>
<dbReference type="AlphaFoldDB" id="A0A9N9QDS3"/>
<dbReference type="Pfam" id="PF13857">
    <property type="entry name" value="Ank_5"/>
    <property type="match status" value="1"/>
</dbReference>
<dbReference type="SUPFAM" id="SSF48403">
    <property type="entry name" value="Ankyrin repeat"/>
    <property type="match status" value="1"/>
</dbReference>
<feature type="region of interest" description="Disordered" evidence="4">
    <location>
        <begin position="400"/>
        <end position="429"/>
    </location>
</feature>
<feature type="compositionally biased region" description="Polar residues" evidence="4">
    <location>
        <begin position="368"/>
        <end position="381"/>
    </location>
</feature>
<dbReference type="InterPro" id="IPR011009">
    <property type="entry name" value="Kinase-like_dom_sf"/>
</dbReference>
<keyword evidence="7" id="KW-1185">Reference proteome</keyword>
<dbReference type="SMART" id="SM00220">
    <property type="entry name" value="S_TKc"/>
    <property type="match status" value="1"/>
</dbReference>
<evidence type="ECO:0000256" key="1">
    <source>
        <dbReference type="ARBA" id="ARBA00022737"/>
    </source>
</evidence>
<evidence type="ECO:0000256" key="2">
    <source>
        <dbReference type="ARBA" id="ARBA00023043"/>
    </source>
</evidence>
<dbReference type="Pfam" id="PF00069">
    <property type="entry name" value="Pkinase"/>
    <property type="match status" value="1"/>
</dbReference>
<dbReference type="SUPFAM" id="SSF56112">
    <property type="entry name" value="Protein kinase-like (PK-like)"/>
    <property type="match status" value="1"/>
</dbReference>
<proteinExistence type="predicted"/>
<dbReference type="GO" id="GO:0005524">
    <property type="term" value="F:ATP binding"/>
    <property type="evidence" value="ECO:0007669"/>
    <property type="project" value="InterPro"/>
</dbReference>
<accession>A0A9N9QDS3</accession>
<dbReference type="PROSITE" id="PS00108">
    <property type="entry name" value="PROTEIN_KINASE_ST"/>
    <property type="match status" value="1"/>
</dbReference>
<dbReference type="PROSITE" id="PS50297">
    <property type="entry name" value="ANK_REP_REGION"/>
    <property type="match status" value="1"/>
</dbReference>
<dbReference type="GO" id="GO:0004672">
    <property type="term" value="F:protein kinase activity"/>
    <property type="evidence" value="ECO:0007669"/>
    <property type="project" value="InterPro"/>
</dbReference>
<dbReference type="SMART" id="SM00248">
    <property type="entry name" value="ANK"/>
    <property type="match status" value="6"/>
</dbReference>
<feature type="compositionally biased region" description="Polar residues" evidence="4">
    <location>
        <begin position="411"/>
        <end position="421"/>
    </location>
</feature>
<feature type="region of interest" description="Disordered" evidence="4">
    <location>
        <begin position="363"/>
        <end position="387"/>
    </location>
</feature>
<dbReference type="OrthoDB" id="4062651at2759"/>
<feature type="repeat" description="ANK" evidence="3">
    <location>
        <begin position="1016"/>
        <end position="1048"/>
    </location>
</feature>
<dbReference type="InterPro" id="IPR008271">
    <property type="entry name" value="Ser/Thr_kinase_AS"/>
</dbReference>
<dbReference type="InterPro" id="IPR002110">
    <property type="entry name" value="Ankyrin_rpt"/>
</dbReference>
<evidence type="ECO:0000256" key="4">
    <source>
        <dbReference type="SAM" id="MobiDB-lite"/>
    </source>
</evidence>
<dbReference type="PANTHER" id="PTHR24198:SF165">
    <property type="entry name" value="ANKYRIN REPEAT-CONTAINING PROTEIN-RELATED"/>
    <property type="match status" value="1"/>
</dbReference>
<protein>
    <recommendedName>
        <fullName evidence="5">Protein kinase domain-containing protein</fullName>
    </recommendedName>
</protein>
<dbReference type="CDD" id="cd00180">
    <property type="entry name" value="PKc"/>
    <property type="match status" value="1"/>
</dbReference>
<dbReference type="Pfam" id="PF12796">
    <property type="entry name" value="Ank_2"/>
    <property type="match status" value="1"/>
</dbReference>
<keyword evidence="1" id="KW-0677">Repeat</keyword>
<keyword evidence="2 3" id="KW-0040">ANK repeat</keyword>
<feature type="region of interest" description="Disordered" evidence="4">
    <location>
        <begin position="621"/>
        <end position="661"/>
    </location>
</feature>
<feature type="compositionally biased region" description="Basic and acidic residues" evidence="4">
    <location>
        <begin position="1043"/>
        <end position="1058"/>
    </location>
</feature>
<feature type="non-terminal residue" evidence="6">
    <location>
        <position position="1"/>
    </location>
</feature>
<reference evidence="6" key="1">
    <citation type="submission" date="2021-07" db="EMBL/GenBank/DDBJ databases">
        <authorList>
            <person name="Durling M."/>
        </authorList>
    </citation>
    <scope>NUCLEOTIDE SEQUENCE</scope>
</reference>
<feature type="compositionally biased region" description="Basic residues" evidence="4">
    <location>
        <begin position="633"/>
        <end position="642"/>
    </location>
</feature>